<sequence>MARTRPLPLDSPCLGLGNLAAFQPSCFPRMAWQLGTERVLQLDSFIPSYRQMKSGSTRTQLEPATRPTNQETGIHPDSRQRNTTHKVAESSPTAHSGSRPSLSPSGRHSY</sequence>
<accession>A0A419PST0</accession>
<keyword evidence="3" id="KW-1185">Reference proteome</keyword>
<evidence type="ECO:0000313" key="3">
    <source>
        <dbReference type="Proteomes" id="UP000286415"/>
    </source>
</evidence>
<evidence type="ECO:0000256" key="1">
    <source>
        <dbReference type="SAM" id="MobiDB-lite"/>
    </source>
</evidence>
<dbReference type="InParanoid" id="A0A419PST0"/>
<organism evidence="2 3">
    <name type="scientific">Clonorchis sinensis</name>
    <name type="common">Chinese liver fluke</name>
    <dbReference type="NCBI Taxonomy" id="79923"/>
    <lineage>
        <taxon>Eukaryota</taxon>
        <taxon>Metazoa</taxon>
        <taxon>Spiralia</taxon>
        <taxon>Lophotrochozoa</taxon>
        <taxon>Platyhelminthes</taxon>
        <taxon>Trematoda</taxon>
        <taxon>Digenea</taxon>
        <taxon>Opisthorchiida</taxon>
        <taxon>Opisthorchiata</taxon>
        <taxon>Opisthorchiidae</taxon>
        <taxon>Clonorchis</taxon>
    </lineage>
</organism>
<reference evidence="2 3" key="1">
    <citation type="journal article" date="2018" name="Biotechnol. Adv.">
        <title>Improved genomic resources and new bioinformatic workflow for the carcinogenic parasite Clonorchis sinensis: Biotechnological implications.</title>
        <authorList>
            <person name="Wang D."/>
            <person name="Korhonen P.K."/>
            <person name="Gasser R.B."/>
            <person name="Young N.D."/>
        </authorList>
    </citation>
    <scope>NUCLEOTIDE SEQUENCE [LARGE SCALE GENOMIC DNA]</scope>
    <source>
        <strain evidence="2">Cs-k2</strain>
    </source>
</reference>
<feature type="compositionally biased region" description="Low complexity" evidence="1">
    <location>
        <begin position="95"/>
        <end position="110"/>
    </location>
</feature>
<feature type="region of interest" description="Disordered" evidence="1">
    <location>
        <begin position="51"/>
        <end position="110"/>
    </location>
</feature>
<dbReference type="EMBL" id="NIRI02000013">
    <property type="protein sequence ID" value="KAG5452974.1"/>
    <property type="molecule type" value="Genomic_DNA"/>
</dbReference>
<gene>
    <name evidence="2" type="ORF">CSKR_111789</name>
</gene>
<proteinExistence type="predicted"/>
<dbReference type="AlphaFoldDB" id="A0A419PST0"/>
<dbReference type="Proteomes" id="UP000286415">
    <property type="component" value="Unassembled WGS sequence"/>
</dbReference>
<name>A0A419PST0_CLOSI</name>
<evidence type="ECO:0000313" key="2">
    <source>
        <dbReference type="EMBL" id="KAG5452974.1"/>
    </source>
</evidence>
<protein>
    <submittedName>
        <fullName evidence="2">Uncharacterized protein</fullName>
    </submittedName>
</protein>
<comment type="caution">
    <text evidence="2">The sequence shown here is derived from an EMBL/GenBank/DDBJ whole genome shotgun (WGS) entry which is preliminary data.</text>
</comment>
<feature type="compositionally biased region" description="Polar residues" evidence="1">
    <location>
        <begin position="51"/>
        <end position="72"/>
    </location>
</feature>
<reference evidence="2 3" key="2">
    <citation type="journal article" date="2021" name="Genomics">
        <title>High-quality reference genome for Clonorchis sinensis.</title>
        <authorList>
            <person name="Young N.D."/>
            <person name="Stroehlein A.J."/>
            <person name="Kinkar L."/>
            <person name="Wang T."/>
            <person name="Sohn W.M."/>
            <person name="Chang B.C.H."/>
            <person name="Kaur P."/>
            <person name="Weisz D."/>
            <person name="Dudchenko O."/>
            <person name="Aiden E.L."/>
            <person name="Korhonen P.K."/>
            <person name="Gasser R.B."/>
        </authorList>
    </citation>
    <scope>NUCLEOTIDE SEQUENCE [LARGE SCALE GENOMIC DNA]</scope>
    <source>
        <strain evidence="2">Cs-k2</strain>
    </source>
</reference>